<proteinExistence type="predicted"/>
<sequence length="521" mass="53726">MKKLKYIVLSLLTLSMIGCENELVQDLRDRTNPSGDDSPLPELTTGTADFSNYVAVGASFTAGFTDNGLFIASQENSFPNIIADKFANAGGGTFTQPLMNDNFGGLILAGNPIISPVTGERLFSERLVFGGAGPVPLQAVNPAAMSTTDFALNNPTGPFNNLGVPGAKSFHLVAPGYGNISNFPAAANPYAIRLTGSTPNASVLELAMTQNPTFFTLSEIGGNDVLGYATTGGDGSNPITPTSTFDAALNALVGGLTSNGAKGVIGNLPNITSLSHFTTVPHNPIPLDAATAGFLNSASAYGAYNAGIVQAFAFLVANTPMTQEMADAEIAKRTITFAEGEGNAVVIFDENLTDLTAINPALVSMRQATADDLLVLPASSFIGTQAVPGNPQTVNGVAIPLDDKWVLTPEEQEEIAIATDAYNASISAIANANGLALVDLNAILEQASTAGIAFDGYNLNTDLVFGGLVSLDGIHLTARGYALMANSFLEAIDATYGSNFAASGNLAGASDFGTNYSPLLQ</sequence>
<name>A0ABR6XZL9_9FLAO</name>
<dbReference type="InterPro" id="IPR036514">
    <property type="entry name" value="SGNH_hydro_sf"/>
</dbReference>
<evidence type="ECO:0000313" key="1">
    <source>
        <dbReference type="EMBL" id="MBC3845450.1"/>
    </source>
</evidence>
<dbReference type="PANTHER" id="PTHR30383">
    <property type="entry name" value="THIOESTERASE 1/PROTEASE 1/LYSOPHOSPHOLIPASE L1"/>
    <property type="match status" value="1"/>
</dbReference>
<dbReference type="InterPro" id="IPR051532">
    <property type="entry name" value="Ester_Hydrolysis_Enzymes"/>
</dbReference>
<accession>A0ABR6XZL9</accession>
<protein>
    <submittedName>
        <fullName evidence="1">G-D-S-L family lipolytic protein</fullName>
    </submittedName>
</protein>
<keyword evidence="2" id="KW-1185">Reference proteome</keyword>
<evidence type="ECO:0000313" key="2">
    <source>
        <dbReference type="Proteomes" id="UP000607435"/>
    </source>
</evidence>
<dbReference type="RefSeq" id="WP_186844560.1">
    <property type="nucleotide sequence ID" value="NZ_JACOME010000001.1"/>
</dbReference>
<dbReference type="SUPFAM" id="SSF52266">
    <property type="entry name" value="SGNH hydrolase"/>
    <property type="match status" value="2"/>
</dbReference>
<gene>
    <name evidence="1" type="ORF">H6H04_03575</name>
</gene>
<comment type="caution">
    <text evidence="1">The sequence shown here is derived from an EMBL/GenBank/DDBJ whole genome shotgun (WGS) entry which is preliminary data.</text>
</comment>
<reference evidence="1 2" key="1">
    <citation type="submission" date="2020-08" db="EMBL/GenBank/DDBJ databases">
        <title>Winogradskyella ouciana sp. nov., isolated from the hadal seawater of the Mariana Trench.</title>
        <authorList>
            <person name="He X."/>
        </authorList>
    </citation>
    <scope>NUCLEOTIDE SEQUENCE [LARGE SCALE GENOMIC DNA]</scope>
    <source>
        <strain evidence="1 2">KCTC 22026</strain>
    </source>
</reference>
<organism evidence="1 2">
    <name type="scientific">Winogradskyella echinorum</name>
    <dbReference type="NCBI Taxonomy" id="538189"/>
    <lineage>
        <taxon>Bacteria</taxon>
        <taxon>Pseudomonadati</taxon>
        <taxon>Bacteroidota</taxon>
        <taxon>Flavobacteriia</taxon>
        <taxon>Flavobacteriales</taxon>
        <taxon>Flavobacteriaceae</taxon>
        <taxon>Winogradskyella</taxon>
    </lineage>
</organism>
<dbReference type="PROSITE" id="PS51257">
    <property type="entry name" value="PROKAR_LIPOPROTEIN"/>
    <property type="match status" value="1"/>
</dbReference>
<dbReference type="Gene3D" id="3.40.50.1110">
    <property type="entry name" value="SGNH hydrolase"/>
    <property type="match status" value="1"/>
</dbReference>
<dbReference type="EMBL" id="JACOME010000001">
    <property type="protein sequence ID" value="MBC3845450.1"/>
    <property type="molecule type" value="Genomic_DNA"/>
</dbReference>
<dbReference type="Proteomes" id="UP000607435">
    <property type="component" value="Unassembled WGS sequence"/>
</dbReference>
<dbReference type="PANTHER" id="PTHR30383:SF5">
    <property type="entry name" value="SGNH HYDROLASE-TYPE ESTERASE DOMAIN-CONTAINING PROTEIN"/>
    <property type="match status" value="1"/>
</dbReference>